<organism evidence="2 3">
    <name type="scientific">Pseudomonas alkylphenolica</name>
    <dbReference type="NCBI Taxonomy" id="237609"/>
    <lineage>
        <taxon>Bacteria</taxon>
        <taxon>Pseudomonadati</taxon>
        <taxon>Pseudomonadota</taxon>
        <taxon>Gammaproteobacteria</taxon>
        <taxon>Pseudomonadales</taxon>
        <taxon>Pseudomonadaceae</taxon>
        <taxon>Pseudomonas</taxon>
    </lineage>
</organism>
<evidence type="ECO:0000256" key="1">
    <source>
        <dbReference type="SAM" id="SignalP"/>
    </source>
</evidence>
<proteinExistence type="predicted"/>
<accession>A0A077F8E9</accession>
<dbReference type="EMBL" id="CP009048">
    <property type="protein sequence ID" value="AIL60570.1"/>
    <property type="molecule type" value="Genomic_DNA"/>
</dbReference>
<dbReference type="AlphaFoldDB" id="A0A077F8E9"/>
<feature type="signal peptide" evidence="1">
    <location>
        <begin position="1"/>
        <end position="22"/>
    </location>
</feature>
<name>A0A077F8E9_9PSED</name>
<evidence type="ECO:0000313" key="2">
    <source>
        <dbReference type="EMBL" id="AIL60570.1"/>
    </source>
</evidence>
<reference evidence="2 3" key="1">
    <citation type="submission" date="2014-07" db="EMBL/GenBank/DDBJ databases">
        <authorList>
            <person name="Lee K."/>
            <person name="Lim J.Y."/>
            <person name="Hwang I."/>
        </authorList>
    </citation>
    <scope>NUCLEOTIDE SEQUENCE [LARGE SCALE GENOMIC DNA]</scope>
    <source>
        <strain evidence="2 3">KL28</strain>
    </source>
</reference>
<dbReference type="InterPro" id="IPR029058">
    <property type="entry name" value="AB_hydrolase_fold"/>
</dbReference>
<dbReference type="eggNOG" id="COG2267">
    <property type="taxonomic scope" value="Bacteria"/>
</dbReference>
<dbReference type="KEGG" id="palk:PSAKL28_13440"/>
<dbReference type="OrthoDB" id="7328659at2"/>
<dbReference type="PANTHER" id="PTHR30035">
    <property type="entry name" value="LIPOPROTEIN VACJ-RELATED"/>
    <property type="match status" value="1"/>
</dbReference>
<dbReference type="Proteomes" id="UP000028931">
    <property type="component" value="Chromosome"/>
</dbReference>
<feature type="chain" id="PRO_5001718126" evidence="1">
    <location>
        <begin position="23"/>
        <end position="432"/>
    </location>
</feature>
<dbReference type="Gene3D" id="3.40.50.1820">
    <property type="entry name" value="alpha/beta hydrolase"/>
    <property type="match status" value="1"/>
</dbReference>
<dbReference type="HOGENOM" id="CLU_052028_0_0_6"/>
<protein>
    <submittedName>
        <fullName evidence="2">Serine protein kinase PrkA</fullName>
    </submittedName>
</protein>
<dbReference type="InterPro" id="IPR007428">
    <property type="entry name" value="MlaA"/>
</dbReference>
<dbReference type="PANTHER" id="PTHR30035:SF1">
    <property type="entry name" value="AB HYDROLASE-1 DOMAIN-CONTAINING PROTEIN"/>
    <property type="match status" value="1"/>
</dbReference>
<keyword evidence="1" id="KW-0732">Signal</keyword>
<dbReference type="GO" id="GO:0016301">
    <property type="term" value="F:kinase activity"/>
    <property type="evidence" value="ECO:0007669"/>
    <property type="project" value="UniProtKB-KW"/>
</dbReference>
<dbReference type="SUPFAM" id="SSF53474">
    <property type="entry name" value="alpha/beta-Hydrolases"/>
    <property type="match status" value="1"/>
</dbReference>
<gene>
    <name evidence="2" type="ORF">PSAKL28_13440</name>
</gene>
<keyword evidence="2" id="KW-0418">Kinase</keyword>
<evidence type="ECO:0000313" key="3">
    <source>
        <dbReference type="Proteomes" id="UP000028931"/>
    </source>
</evidence>
<keyword evidence="2" id="KW-0808">Transferase</keyword>
<dbReference type="GO" id="GO:0016020">
    <property type="term" value="C:membrane"/>
    <property type="evidence" value="ECO:0007669"/>
    <property type="project" value="InterPro"/>
</dbReference>
<dbReference type="RefSeq" id="WP_038608241.1">
    <property type="nucleotide sequence ID" value="NZ_CP009048.1"/>
</dbReference>
<sequence length="432" mass="48529">MLRSIRLTALLGGLILSASASAQDIDAASYGYPLTNPFEATIATTPPDLRPELPSDDDITQSDYSLNMRPERAFTLPDNFWAVKQLKYRIARQDHPAPLIFLIAGTGAPYSSSINEYLKKLFYKAGYHVVQLSSPTSFDFITSASRFATPGVTSDDAEDLYRVMQGVRAQHPRLPVTEYYLSGYSLGALDAAFVSHLDETRRSFNFKRVLLLNPPVNLYTSITNLDKLVQTEVKGVNSSTTFYELVLNKLTRYFQQKGYIDLNDALLYDFQQSRQHLTNEQMAMVIGTSFRFSAADIAFTSDLVNRRGLITPPKYPITESSSLTPFFKRALQCDFDCYITEQVIPMWRARTDGGSLLQLVDQVSLYALKDYLQQSPKVAVMHNADDVILGPGDIGFLRKTFGERLTLYPHGGHCGNLNYRVNSDAMLEFFRG</sequence>